<dbReference type="KEGG" id="vcn:VOLCADRAFT_89559"/>
<evidence type="ECO:0000313" key="3">
    <source>
        <dbReference type="Proteomes" id="UP000001058"/>
    </source>
</evidence>
<name>D8TS57_VOLCA</name>
<proteinExistence type="predicted"/>
<evidence type="ECO:0000256" key="1">
    <source>
        <dbReference type="SAM" id="MobiDB-lite"/>
    </source>
</evidence>
<keyword evidence="3" id="KW-1185">Reference proteome</keyword>
<gene>
    <name evidence="2" type="ORF">VOLCADRAFT_89559</name>
</gene>
<dbReference type="EMBL" id="GL378334">
    <property type="protein sequence ID" value="EFJ49767.1"/>
    <property type="molecule type" value="Genomic_DNA"/>
</dbReference>
<dbReference type="AlphaFoldDB" id="D8TS57"/>
<reference evidence="2 3" key="1">
    <citation type="journal article" date="2010" name="Science">
        <title>Genomic analysis of organismal complexity in the multicellular green alga Volvox carteri.</title>
        <authorList>
            <person name="Prochnik S.E."/>
            <person name="Umen J."/>
            <person name="Nedelcu A.M."/>
            <person name="Hallmann A."/>
            <person name="Miller S.M."/>
            <person name="Nishii I."/>
            <person name="Ferris P."/>
            <person name="Kuo A."/>
            <person name="Mitros T."/>
            <person name="Fritz-Laylin L.K."/>
            <person name="Hellsten U."/>
            <person name="Chapman J."/>
            <person name="Simakov O."/>
            <person name="Rensing S.A."/>
            <person name="Terry A."/>
            <person name="Pangilinan J."/>
            <person name="Kapitonov V."/>
            <person name="Jurka J."/>
            <person name="Salamov A."/>
            <person name="Shapiro H."/>
            <person name="Schmutz J."/>
            <person name="Grimwood J."/>
            <person name="Lindquist E."/>
            <person name="Lucas S."/>
            <person name="Grigoriev I.V."/>
            <person name="Schmitt R."/>
            <person name="Kirk D."/>
            <person name="Rokhsar D.S."/>
        </authorList>
    </citation>
    <scope>NUCLEOTIDE SEQUENCE [LARGE SCALE GENOMIC DNA]</scope>
    <source>
        <strain evidence="3">f. Nagariensis / Eve</strain>
    </source>
</reference>
<dbReference type="InParanoid" id="D8TS57"/>
<feature type="region of interest" description="Disordered" evidence="1">
    <location>
        <begin position="153"/>
        <end position="225"/>
    </location>
</feature>
<dbReference type="Proteomes" id="UP000001058">
    <property type="component" value="Unassembled WGS sequence"/>
</dbReference>
<sequence length="514" mass="55411">MLTLRAGRQPQRRAGTSGRPVRRASENATKVPLSKKCKLDIKRKHLRAAIPGCLAVNSYAVNLQLQIDGEKLPDLYKCTIKKHVNNKTSCVSYRLQGTGIYNHLRGLYMRGFSCGEEPGVVVLVASRQAAPDLSYSVQSDGEDADCAGAECAAANDDTDSEAERRQQRQRRQQRPRRQRKRRREDSDEEDVENDRFGDVETKDEVIGRPAGALPVTGPSSHHPGFYQEIGAEAALTVHQFQQHQFQHVHAHMHTQFQHVYHEHRHQRLRSHPVQAFDLSPNGEQVEGFVGIHAHTLSAPGDDSAALVCHEHPHDDAVSTLNAACVEAEFVAAVTEAERRTGHAGSGPGPGSSLDPFDHLALGVNMGSMAFGGGLVDSNSLVSNAVPGHPSCLVGPGLLGPDAGVCDATAAAQLQDGVGIIGAVETDGGGLQNAVPALPPGFAPQRDPLLDLPLTLSPFSPRLLQELTGRPHLPRVGGHQPPSQLINGWGALPLDFDNAWPRQHLTWPDSLGLGL</sequence>
<protein>
    <submittedName>
        <fullName evidence="2">Uncharacterized protein</fullName>
    </submittedName>
</protein>
<feature type="compositionally biased region" description="Basic and acidic residues" evidence="1">
    <location>
        <begin position="193"/>
        <end position="206"/>
    </location>
</feature>
<feature type="compositionally biased region" description="Basic residues" evidence="1">
    <location>
        <begin position="167"/>
        <end position="182"/>
    </location>
</feature>
<organism evidence="3">
    <name type="scientific">Volvox carteri f. nagariensis</name>
    <dbReference type="NCBI Taxonomy" id="3068"/>
    <lineage>
        <taxon>Eukaryota</taxon>
        <taxon>Viridiplantae</taxon>
        <taxon>Chlorophyta</taxon>
        <taxon>core chlorophytes</taxon>
        <taxon>Chlorophyceae</taxon>
        <taxon>CS clade</taxon>
        <taxon>Chlamydomonadales</taxon>
        <taxon>Volvocaceae</taxon>
        <taxon>Volvox</taxon>
    </lineage>
</organism>
<dbReference type="RefSeq" id="XP_002949274.1">
    <property type="nucleotide sequence ID" value="XM_002949228.1"/>
</dbReference>
<accession>D8TS57</accession>
<dbReference type="GeneID" id="9623848"/>
<evidence type="ECO:0000313" key="2">
    <source>
        <dbReference type="EMBL" id="EFJ49767.1"/>
    </source>
</evidence>
<feature type="region of interest" description="Disordered" evidence="1">
    <location>
        <begin position="1"/>
        <end position="29"/>
    </location>
</feature>
<dbReference type="OrthoDB" id="548624at2759"/>